<accession>A0ABD2B880</accession>
<evidence type="ECO:0000256" key="1">
    <source>
        <dbReference type="SAM" id="MobiDB-lite"/>
    </source>
</evidence>
<feature type="region of interest" description="Disordered" evidence="1">
    <location>
        <begin position="117"/>
        <end position="140"/>
    </location>
</feature>
<feature type="compositionally biased region" description="Low complexity" evidence="1">
    <location>
        <begin position="117"/>
        <end position="136"/>
    </location>
</feature>
<dbReference type="EMBL" id="JAUDFV010000132">
    <property type="protein sequence ID" value="KAL2728926.1"/>
    <property type="molecule type" value="Genomic_DNA"/>
</dbReference>
<keyword evidence="3" id="KW-1185">Reference proteome</keyword>
<dbReference type="AlphaFoldDB" id="A0ABD2B880"/>
<organism evidence="2 3">
    <name type="scientific">Vespula squamosa</name>
    <name type="common">Southern yellow jacket</name>
    <name type="synonym">Wasp</name>
    <dbReference type="NCBI Taxonomy" id="30214"/>
    <lineage>
        <taxon>Eukaryota</taxon>
        <taxon>Metazoa</taxon>
        <taxon>Ecdysozoa</taxon>
        <taxon>Arthropoda</taxon>
        <taxon>Hexapoda</taxon>
        <taxon>Insecta</taxon>
        <taxon>Pterygota</taxon>
        <taxon>Neoptera</taxon>
        <taxon>Endopterygota</taxon>
        <taxon>Hymenoptera</taxon>
        <taxon>Apocrita</taxon>
        <taxon>Aculeata</taxon>
        <taxon>Vespoidea</taxon>
        <taxon>Vespidae</taxon>
        <taxon>Vespinae</taxon>
        <taxon>Vespula</taxon>
    </lineage>
</organism>
<gene>
    <name evidence="2" type="ORF">V1478_006558</name>
</gene>
<name>A0ABD2B880_VESSQ</name>
<protein>
    <submittedName>
        <fullName evidence="2">Uncharacterized protein</fullName>
    </submittedName>
</protein>
<evidence type="ECO:0000313" key="2">
    <source>
        <dbReference type="EMBL" id="KAL2728926.1"/>
    </source>
</evidence>
<proteinExistence type="predicted"/>
<evidence type="ECO:0000313" key="3">
    <source>
        <dbReference type="Proteomes" id="UP001607302"/>
    </source>
</evidence>
<dbReference type="Proteomes" id="UP001607302">
    <property type="component" value="Unassembled WGS sequence"/>
</dbReference>
<reference evidence="2 3" key="1">
    <citation type="journal article" date="2024" name="Ann. Entomol. Soc. Am.">
        <title>Genomic analyses of the southern and eastern yellowjacket wasps (Hymenoptera: Vespidae) reveal evolutionary signatures of social life.</title>
        <authorList>
            <person name="Catto M.A."/>
            <person name="Caine P.B."/>
            <person name="Orr S.E."/>
            <person name="Hunt B.G."/>
            <person name="Goodisman M.A.D."/>
        </authorList>
    </citation>
    <scope>NUCLEOTIDE SEQUENCE [LARGE SCALE GENOMIC DNA]</scope>
    <source>
        <strain evidence="2">233</strain>
        <tissue evidence="2">Head and thorax</tissue>
    </source>
</reference>
<sequence length="148" mass="16346">MTKYTTKWILISMHANGRDYVVVKSKLHWVRYSRIGDGEAINAVNANGLSTSKCRWNAKAPQMSFKLYIPVKTIILIGIHVLRIIASDIIRSANNARGTGRSVPVLVIPERFAISSESSSDSSSTNSNSSSSSSSSLDPKERCLWFCH</sequence>
<comment type="caution">
    <text evidence="2">The sequence shown here is derived from an EMBL/GenBank/DDBJ whole genome shotgun (WGS) entry which is preliminary data.</text>
</comment>